<keyword evidence="2" id="KW-1185">Reference proteome</keyword>
<reference evidence="1 2" key="1">
    <citation type="submission" date="2018-10" db="EMBL/GenBank/DDBJ databases">
        <title>Staphylococcus pseudoxylosus sp. nov., isolated from bovine mastitis.</title>
        <authorList>
            <person name="Macfadyen A.C."/>
            <person name="Leroy S."/>
            <person name="Harrison E.M."/>
            <person name="Parkhill J."/>
            <person name="Holmes M.A."/>
            <person name="Paterson G.K."/>
        </authorList>
    </citation>
    <scope>NUCLEOTIDE SEQUENCE [LARGE SCALE GENOMIC DNA]</scope>
    <source>
        <strain evidence="1 2">S04009</strain>
    </source>
</reference>
<gene>
    <name evidence="1" type="ORF">D9V42_13945</name>
</gene>
<dbReference type="Pfam" id="PF00245">
    <property type="entry name" value="Alk_phosphatase"/>
    <property type="match status" value="1"/>
</dbReference>
<proteinExistence type="predicted"/>
<dbReference type="AlphaFoldDB" id="A0AAQ0ME21"/>
<feature type="non-terminal residue" evidence="1">
    <location>
        <position position="61"/>
    </location>
</feature>
<evidence type="ECO:0000313" key="1">
    <source>
        <dbReference type="EMBL" id="RMI83899.1"/>
    </source>
</evidence>
<organism evidence="1 2">
    <name type="scientific">Staphylococcus pseudoxylosus</name>
    <dbReference type="NCBI Taxonomy" id="2282419"/>
    <lineage>
        <taxon>Bacteria</taxon>
        <taxon>Bacillati</taxon>
        <taxon>Bacillota</taxon>
        <taxon>Bacilli</taxon>
        <taxon>Bacillales</taxon>
        <taxon>Staphylococcaceae</taxon>
        <taxon>Staphylococcus</taxon>
    </lineage>
</organism>
<dbReference type="SUPFAM" id="SSF53649">
    <property type="entry name" value="Alkaline phosphatase-like"/>
    <property type="match status" value="1"/>
</dbReference>
<dbReference type="Proteomes" id="UP000269505">
    <property type="component" value="Unassembled WGS sequence"/>
</dbReference>
<sequence length="61" mass="7013">MALIVYRDNKNEIAKDYYNEKINGKHKIDVLLGGGAKYFGEKNGNLDQKFKEDGYDIITDK</sequence>
<dbReference type="InterPro" id="IPR001952">
    <property type="entry name" value="Alkaline_phosphatase"/>
</dbReference>
<dbReference type="GO" id="GO:0016791">
    <property type="term" value="F:phosphatase activity"/>
    <property type="evidence" value="ECO:0007669"/>
    <property type="project" value="InterPro"/>
</dbReference>
<evidence type="ECO:0000313" key="2">
    <source>
        <dbReference type="Proteomes" id="UP000269505"/>
    </source>
</evidence>
<dbReference type="EMBL" id="RCVN01000024">
    <property type="protein sequence ID" value="RMI83899.1"/>
    <property type="molecule type" value="Genomic_DNA"/>
</dbReference>
<comment type="caution">
    <text evidence="1">The sequence shown here is derived from an EMBL/GenBank/DDBJ whole genome shotgun (WGS) entry which is preliminary data.</text>
</comment>
<accession>A0AAQ0ME21</accession>
<dbReference type="Gene3D" id="3.40.720.10">
    <property type="entry name" value="Alkaline Phosphatase, subunit A"/>
    <property type="match status" value="1"/>
</dbReference>
<dbReference type="InterPro" id="IPR017850">
    <property type="entry name" value="Alkaline_phosphatase_core_sf"/>
</dbReference>
<protein>
    <submittedName>
        <fullName evidence="1">Alkaline phosphatase</fullName>
    </submittedName>
</protein>
<name>A0AAQ0ME21_9STAP</name>